<feature type="coiled-coil region" evidence="3">
    <location>
        <begin position="411"/>
        <end position="508"/>
    </location>
</feature>
<name>A0A7J7J5A0_BUGNE</name>
<feature type="compositionally biased region" description="Polar residues" evidence="4">
    <location>
        <begin position="1"/>
        <end position="21"/>
    </location>
</feature>
<feature type="coiled-coil region" evidence="3">
    <location>
        <begin position="690"/>
        <end position="749"/>
    </location>
</feature>
<keyword evidence="2 3" id="KW-0175">Coiled coil</keyword>
<protein>
    <submittedName>
        <fullName evidence="6">EVI5L</fullName>
    </submittedName>
</protein>
<accession>A0A7J7J5A0</accession>
<feature type="compositionally biased region" description="Low complexity" evidence="4">
    <location>
        <begin position="812"/>
        <end position="821"/>
    </location>
</feature>
<dbReference type="InterPro" id="IPR000195">
    <property type="entry name" value="Rab-GAP-TBC_dom"/>
</dbReference>
<dbReference type="Gene3D" id="1.10.8.270">
    <property type="entry name" value="putative rabgap domain of human tbc1 domain family member 14 like domains"/>
    <property type="match status" value="1"/>
</dbReference>
<evidence type="ECO:0000313" key="7">
    <source>
        <dbReference type="Proteomes" id="UP000593567"/>
    </source>
</evidence>
<feature type="compositionally biased region" description="Basic and acidic residues" evidence="4">
    <location>
        <begin position="125"/>
        <end position="141"/>
    </location>
</feature>
<evidence type="ECO:0000256" key="4">
    <source>
        <dbReference type="SAM" id="MobiDB-lite"/>
    </source>
</evidence>
<dbReference type="InterPro" id="IPR050302">
    <property type="entry name" value="Rab_GAP_TBC_domain"/>
</dbReference>
<evidence type="ECO:0000256" key="1">
    <source>
        <dbReference type="ARBA" id="ARBA00022468"/>
    </source>
</evidence>
<feature type="compositionally biased region" description="Polar residues" evidence="4">
    <location>
        <begin position="142"/>
        <end position="164"/>
    </location>
</feature>
<dbReference type="SMART" id="SM00164">
    <property type="entry name" value="TBC"/>
    <property type="match status" value="1"/>
</dbReference>
<dbReference type="FunFam" id="1.10.8.270:FF:000001">
    <property type="entry name" value="TBC1 domain family member 1"/>
    <property type="match status" value="1"/>
</dbReference>
<evidence type="ECO:0000313" key="6">
    <source>
        <dbReference type="EMBL" id="KAF6021285.1"/>
    </source>
</evidence>
<feature type="region of interest" description="Disordered" evidence="4">
    <location>
        <begin position="812"/>
        <end position="840"/>
    </location>
</feature>
<dbReference type="AlphaFoldDB" id="A0A7J7J5A0"/>
<comment type="caution">
    <text evidence="6">The sequence shown here is derived from an EMBL/GenBank/DDBJ whole genome shotgun (WGS) entry which is preliminary data.</text>
</comment>
<evidence type="ECO:0000256" key="3">
    <source>
        <dbReference type="SAM" id="Coils"/>
    </source>
</evidence>
<dbReference type="SUPFAM" id="SSF47923">
    <property type="entry name" value="Ypt/Rab-GAP domain of gyp1p"/>
    <property type="match status" value="2"/>
</dbReference>
<feature type="domain" description="Rab-GAP TBC" evidence="5">
    <location>
        <begin position="165"/>
        <end position="348"/>
    </location>
</feature>
<dbReference type="PANTHER" id="PTHR47219">
    <property type="entry name" value="RAB GTPASE-ACTIVATING PROTEIN 1-LIKE"/>
    <property type="match status" value="1"/>
</dbReference>
<evidence type="ECO:0000259" key="5">
    <source>
        <dbReference type="PROSITE" id="PS50086"/>
    </source>
</evidence>
<sequence>MRNTDSQLPCPSTDTDTLSSEDNSENDGASKIIADSKGCDECNGATKIQCKCVASSVPPLRHSNTQPTIPITQLAPPGGDGEAASAKRRPSRSISELDEQLLAKLHMLNQDLENDSRMIMNVSPETHHRQTDGKAFEDTDSMKSTGSHSSSNTDHINNNISANEKSPEDQLAHLWSHMIHDWQNVIKKKQQTVKTSACEKVIRRDIARTYPEHKFFMEKDGQGQESLFNVMKAYSLHDREVGYCQGSGFIVGLLLMLMPEEETFSVFIQIMMEYKMRNLFKPGMAELGSCMYQLEYLIQSHSPPLYQHFQAQSFHTSMYASSWFLTLFTTQLPLHVCFRIMDIFLFEGMEIVFRIGVALLLLGEADLLCMDMEGMLMYFQDKVSEMYDSEEAVNSLMDTATHKVKYNAKRMRSLEKEFVDLKKRENEDQVELRRLRSENRLLRQRIENLEKENVSLADRLIQGQVTRAQEAEVMFSVKRELSQLREQNKELHRSLSASEEQISELKVKKQCLSGHQPWSRRFSVPAGTVYPDELSRPSAFNGRVRHLHSVLGDLQTSRSSVTSTISEDIESDEKFQSLQEELIAVKLREAESNLALRELANHVTELDREWQKQLERTPNDKLSKPQTQALHEELMSCRLRAAESNTDNKQLRLRVMELETSGQIIGNQVHRLMDENERLRGDISSGKEREQTLGNEVEELRNKIADIESKSKEEVIKYKINDAEQSQLVAELRQKIAELEISREECQVTNEINNTSHQPLYQDIKGFTGGLNSRMSFSTLDVFKGTTETDSLSDTDESAKVTDLDIAISSAASNSKVAASKPKTKQLVSMEMDADDDAFL</sequence>
<keyword evidence="1" id="KW-0343">GTPase activation</keyword>
<evidence type="ECO:0000256" key="2">
    <source>
        <dbReference type="ARBA" id="ARBA00023054"/>
    </source>
</evidence>
<organism evidence="6 7">
    <name type="scientific">Bugula neritina</name>
    <name type="common">Brown bryozoan</name>
    <name type="synonym">Sertularia neritina</name>
    <dbReference type="NCBI Taxonomy" id="10212"/>
    <lineage>
        <taxon>Eukaryota</taxon>
        <taxon>Metazoa</taxon>
        <taxon>Spiralia</taxon>
        <taxon>Lophotrochozoa</taxon>
        <taxon>Bryozoa</taxon>
        <taxon>Gymnolaemata</taxon>
        <taxon>Cheilostomatida</taxon>
        <taxon>Flustrina</taxon>
        <taxon>Buguloidea</taxon>
        <taxon>Bugulidae</taxon>
        <taxon>Bugula</taxon>
    </lineage>
</organism>
<dbReference type="GO" id="GO:0031267">
    <property type="term" value="F:small GTPase binding"/>
    <property type="evidence" value="ECO:0007669"/>
    <property type="project" value="TreeGrafter"/>
</dbReference>
<dbReference type="Proteomes" id="UP000593567">
    <property type="component" value="Unassembled WGS sequence"/>
</dbReference>
<feature type="region of interest" description="Disordered" evidence="4">
    <location>
        <begin position="1"/>
        <end position="36"/>
    </location>
</feature>
<keyword evidence="7" id="KW-1185">Reference proteome</keyword>
<dbReference type="Gene3D" id="1.10.472.80">
    <property type="entry name" value="Ypt/Rab-GAP domain of gyp1p, domain 3"/>
    <property type="match status" value="1"/>
</dbReference>
<dbReference type="PROSITE" id="PS50086">
    <property type="entry name" value="TBC_RABGAP"/>
    <property type="match status" value="1"/>
</dbReference>
<feature type="region of interest" description="Disordered" evidence="4">
    <location>
        <begin position="60"/>
        <end position="93"/>
    </location>
</feature>
<dbReference type="InterPro" id="IPR035969">
    <property type="entry name" value="Rab-GAP_TBC_sf"/>
</dbReference>
<proteinExistence type="predicted"/>
<dbReference type="Pfam" id="PF00566">
    <property type="entry name" value="RabGAP-TBC"/>
    <property type="match status" value="1"/>
</dbReference>
<feature type="region of interest" description="Disordered" evidence="4">
    <location>
        <begin position="124"/>
        <end position="166"/>
    </location>
</feature>
<feature type="compositionally biased region" description="Polar residues" evidence="4">
    <location>
        <begin position="62"/>
        <end position="71"/>
    </location>
</feature>
<dbReference type="FunFam" id="1.10.472.80:FF:000002">
    <property type="entry name" value="Ecotropic viral integration site 5"/>
    <property type="match status" value="1"/>
</dbReference>
<dbReference type="OrthoDB" id="295078at2759"/>
<gene>
    <name evidence="6" type="ORF">EB796_020408</name>
</gene>
<dbReference type="EMBL" id="VXIV02003075">
    <property type="protein sequence ID" value="KAF6021285.1"/>
    <property type="molecule type" value="Genomic_DNA"/>
</dbReference>
<dbReference type="GO" id="GO:0005096">
    <property type="term" value="F:GTPase activator activity"/>
    <property type="evidence" value="ECO:0007669"/>
    <property type="project" value="UniProtKB-KW"/>
</dbReference>
<reference evidence="6" key="1">
    <citation type="submission" date="2020-06" db="EMBL/GenBank/DDBJ databases">
        <title>Draft genome of Bugula neritina, a colonial animal packing powerful symbionts and potential medicines.</title>
        <authorList>
            <person name="Rayko M."/>
        </authorList>
    </citation>
    <scope>NUCLEOTIDE SEQUENCE [LARGE SCALE GENOMIC DNA]</scope>
    <source>
        <strain evidence="6">Kwan_BN1</strain>
    </source>
</reference>
<dbReference type="PANTHER" id="PTHR47219:SF22">
    <property type="entry name" value="RAB-GAP TBC DOMAIN-CONTAINING PROTEIN"/>
    <property type="match status" value="1"/>
</dbReference>